<keyword evidence="1" id="KW-0812">Transmembrane</keyword>
<feature type="transmembrane region" description="Helical" evidence="1">
    <location>
        <begin position="20"/>
        <end position="43"/>
    </location>
</feature>
<dbReference type="OrthoDB" id="289940at2"/>
<evidence type="ECO:0000313" key="2">
    <source>
        <dbReference type="EMBL" id="QDU39979.1"/>
    </source>
</evidence>
<protein>
    <submittedName>
        <fullName evidence="2">Uncharacterized protein</fullName>
    </submittedName>
</protein>
<reference evidence="2 3" key="1">
    <citation type="submission" date="2019-02" db="EMBL/GenBank/DDBJ databases">
        <title>Deep-cultivation of Planctomycetes and their phenomic and genomic characterization uncovers novel biology.</title>
        <authorList>
            <person name="Wiegand S."/>
            <person name="Jogler M."/>
            <person name="Boedeker C."/>
            <person name="Pinto D."/>
            <person name="Vollmers J."/>
            <person name="Rivas-Marin E."/>
            <person name="Kohn T."/>
            <person name="Peeters S.H."/>
            <person name="Heuer A."/>
            <person name="Rast P."/>
            <person name="Oberbeckmann S."/>
            <person name="Bunk B."/>
            <person name="Jeske O."/>
            <person name="Meyerdierks A."/>
            <person name="Storesund J.E."/>
            <person name="Kallscheuer N."/>
            <person name="Luecker S."/>
            <person name="Lage O.M."/>
            <person name="Pohl T."/>
            <person name="Merkel B.J."/>
            <person name="Hornburger P."/>
            <person name="Mueller R.-W."/>
            <person name="Bruemmer F."/>
            <person name="Labrenz M."/>
            <person name="Spormann A.M."/>
            <person name="Op den Camp H."/>
            <person name="Overmann J."/>
            <person name="Amann R."/>
            <person name="Jetten M.S.M."/>
            <person name="Mascher T."/>
            <person name="Medema M.H."/>
            <person name="Devos D.P."/>
            <person name="Kaster A.-K."/>
            <person name="Ovreas L."/>
            <person name="Rohde M."/>
            <person name="Galperin M.Y."/>
            <person name="Jogler C."/>
        </authorList>
    </citation>
    <scope>NUCLEOTIDE SEQUENCE [LARGE SCALE GENOMIC DNA]</scope>
    <source>
        <strain evidence="2 3">Mal4</strain>
    </source>
</reference>
<name>A0A517ZC03_9PLAN</name>
<dbReference type="Proteomes" id="UP000320496">
    <property type="component" value="Chromosome"/>
</dbReference>
<dbReference type="KEGG" id="mri:Mal4_43330"/>
<keyword evidence="1" id="KW-1133">Transmembrane helix</keyword>
<organism evidence="2 3">
    <name type="scientific">Maioricimonas rarisocia</name>
    <dbReference type="NCBI Taxonomy" id="2528026"/>
    <lineage>
        <taxon>Bacteria</taxon>
        <taxon>Pseudomonadati</taxon>
        <taxon>Planctomycetota</taxon>
        <taxon>Planctomycetia</taxon>
        <taxon>Planctomycetales</taxon>
        <taxon>Planctomycetaceae</taxon>
        <taxon>Maioricimonas</taxon>
    </lineage>
</organism>
<dbReference type="EMBL" id="CP036275">
    <property type="protein sequence ID" value="QDU39979.1"/>
    <property type="molecule type" value="Genomic_DNA"/>
</dbReference>
<keyword evidence="1" id="KW-0472">Membrane</keyword>
<dbReference type="RefSeq" id="WP_145371107.1">
    <property type="nucleotide sequence ID" value="NZ_CP036275.1"/>
</dbReference>
<gene>
    <name evidence="2" type="ORF">Mal4_43330</name>
</gene>
<sequence>MHTLLPSCRPTTTLPRRGAALIIAVICLLFAGALSLSVVRLVVTQQRQLEREEWATQAALLAEGGIARAIQQLNNSDAYEGETWQPEVPGEGAQPARVELSVEHLDLEPLGPRIRIEAVADYPDAANHRARVRRSVVIPVTDGTDALSTSL</sequence>
<evidence type="ECO:0000313" key="3">
    <source>
        <dbReference type="Proteomes" id="UP000320496"/>
    </source>
</evidence>
<keyword evidence="3" id="KW-1185">Reference proteome</keyword>
<accession>A0A517ZC03</accession>
<proteinExistence type="predicted"/>
<dbReference type="AlphaFoldDB" id="A0A517ZC03"/>
<evidence type="ECO:0000256" key="1">
    <source>
        <dbReference type="SAM" id="Phobius"/>
    </source>
</evidence>